<dbReference type="GO" id="GO:0016757">
    <property type="term" value="F:glycosyltransferase activity"/>
    <property type="evidence" value="ECO:0007669"/>
    <property type="project" value="InterPro"/>
</dbReference>
<proteinExistence type="predicted"/>
<dbReference type="Proteomes" id="UP000326939">
    <property type="component" value="Chromosome 4"/>
</dbReference>
<dbReference type="InterPro" id="IPR004263">
    <property type="entry name" value="Exostosin"/>
</dbReference>
<keyword evidence="2" id="KW-1185">Reference proteome</keyword>
<name>A0A5N5N2T4_9ROSI</name>
<dbReference type="PANTHER" id="PTHR11062:SF77">
    <property type="entry name" value="GLYCOSYLTRANSFERASE FAMILY EXOSTOSIN PROTEIN"/>
    <property type="match status" value="1"/>
</dbReference>
<sequence>MQFCCFELSPELPTNKTHEAIELFYRIPKFRCVPSVYSLNNLISVLCRNSIGLKLVPGILLKSQVMNIRVEESTFQVLITALCRIRKKQTKPKLMLKVYVYKEGEKPIFHQSKMRGIYASEGWFMKLIEGNKKFVVRDLRKAHLFYLPFSPHMLRVAMFDRNSDNQN</sequence>
<comment type="caution">
    <text evidence="1">The sequence shown here is derived from an EMBL/GenBank/DDBJ whole genome shotgun (WGS) entry which is preliminary data.</text>
</comment>
<protein>
    <submittedName>
        <fullName evidence="1">Uncharacterized protein</fullName>
    </submittedName>
</protein>
<accession>A0A5N5N2T4</accession>
<evidence type="ECO:0000313" key="2">
    <source>
        <dbReference type="Proteomes" id="UP000326939"/>
    </source>
</evidence>
<evidence type="ECO:0000313" key="1">
    <source>
        <dbReference type="EMBL" id="KAB5561308.1"/>
    </source>
</evidence>
<dbReference type="Gene3D" id="1.25.40.10">
    <property type="entry name" value="Tetratricopeptide repeat domain"/>
    <property type="match status" value="1"/>
</dbReference>
<reference evidence="2" key="1">
    <citation type="journal article" date="2019" name="Gigascience">
        <title>De novo genome assembly of the endangered Acer yangbiense, a plant species with extremely small populations endemic to Yunnan Province, China.</title>
        <authorList>
            <person name="Yang J."/>
            <person name="Wariss H.M."/>
            <person name="Tao L."/>
            <person name="Zhang R."/>
            <person name="Yun Q."/>
            <person name="Hollingsworth P."/>
            <person name="Dao Z."/>
            <person name="Luo G."/>
            <person name="Guo H."/>
            <person name="Ma Y."/>
            <person name="Sun W."/>
        </authorList>
    </citation>
    <scope>NUCLEOTIDE SEQUENCE [LARGE SCALE GENOMIC DNA]</scope>
    <source>
        <strain evidence="2">cv. br00</strain>
    </source>
</reference>
<organism evidence="1 2">
    <name type="scientific">Salix brachista</name>
    <dbReference type="NCBI Taxonomy" id="2182728"/>
    <lineage>
        <taxon>Eukaryota</taxon>
        <taxon>Viridiplantae</taxon>
        <taxon>Streptophyta</taxon>
        <taxon>Embryophyta</taxon>
        <taxon>Tracheophyta</taxon>
        <taxon>Spermatophyta</taxon>
        <taxon>Magnoliopsida</taxon>
        <taxon>eudicotyledons</taxon>
        <taxon>Gunneridae</taxon>
        <taxon>Pentapetalae</taxon>
        <taxon>rosids</taxon>
        <taxon>fabids</taxon>
        <taxon>Malpighiales</taxon>
        <taxon>Salicaceae</taxon>
        <taxon>Saliceae</taxon>
        <taxon>Salix</taxon>
    </lineage>
</organism>
<gene>
    <name evidence="1" type="ORF">DKX38_006265</name>
</gene>
<dbReference type="PANTHER" id="PTHR11062">
    <property type="entry name" value="EXOSTOSIN HEPARAN SULFATE GLYCOSYLTRANSFERASE -RELATED"/>
    <property type="match status" value="1"/>
</dbReference>
<dbReference type="InterPro" id="IPR011990">
    <property type="entry name" value="TPR-like_helical_dom_sf"/>
</dbReference>
<dbReference type="AlphaFoldDB" id="A0A5N5N2T4"/>
<dbReference type="EMBL" id="VDCV01000004">
    <property type="protein sequence ID" value="KAB5561308.1"/>
    <property type="molecule type" value="Genomic_DNA"/>
</dbReference>